<protein>
    <submittedName>
        <fullName evidence="1">Uncharacterized protein</fullName>
    </submittedName>
</protein>
<sequence>MRPEQEAISAVVNANRIHVRAPDFETKDALATLKHMVWKAAAQGEGFKRLMAQGHLWMRMEKGVLRILDQNEELDEFEETPYYDVGGKAKQKSCGKQSTRTGARASMTPKEASVASNPSSGSAWKFAAIADWVKCLPAHRSDYESARGPDATISVGSGKTSEGQ</sequence>
<organism evidence="1 2">
    <name type="scientific">Naganishia adeliensis</name>
    <dbReference type="NCBI Taxonomy" id="92952"/>
    <lineage>
        <taxon>Eukaryota</taxon>
        <taxon>Fungi</taxon>
        <taxon>Dikarya</taxon>
        <taxon>Basidiomycota</taxon>
        <taxon>Agaricomycotina</taxon>
        <taxon>Tremellomycetes</taxon>
        <taxon>Filobasidiales</taxon>
        <taxon>Filobasidiaceae</taxon>
        <taxon>Naganishia</taxon>
    </lineage>
</organism>
<accession>A0ACC2WI55</accession>
<evidence type="ECO:0000313" key="1">
    <source>
        <dbReference type="EMBL" id="KAJ9111322.1"/>
    </source>
</evidence>
<dbReference type="EMBL" id="JASBWS010000019">
    <property type="protein sequence ID" value="KAJ9111322.1"/>
    <property type="molecule type" value="Genomic_DNA"/>
</dbReference>
<keyword evidence="2" id="KW-1185">Reference proteome</keyword>
<evidence type="ECO:0000313" key="2">
    <source>
        <dbReference type="Proteomes" id="UP001230649"/>
    </source>
</evidence>
<name>A0ACC2WI55_9TREE</name>
<reference evidence="1" key="1">
    <citation type="submission" date="2023-04" db="EMBL/GenBank/DDBJ databases">
        <title>Draft Genome sequencing of Naganishia species isolated from polar environments using Oxford Nanopore Technology.</title>
        <authorList>
            <person name="Leo P."/>
            <person name="Venkateswaran K."/>
        </authorList>
    </citation>
    <scope>NUCLEOTIDE SEQUENCE</scope>
    <source>
        <strain evidence="1">MNA-CCFEE 5262</strain>
    </source>
</reference>
<proteinExistence type="predicted"/>
<gene>
    <name evidence="1" type="ORF">QFC20_002613</name>
</gene>
<dbReference type="Proteomes" id="UP001230649">
    <property type="component" value="Unassembled WGS sequence"/>
</dbReference>
<comment type="caution">
    <text evidence="1">The sequence shown here is derived from an EMBL/GenBank/DDBJ whole genome shotgun (WGS) entry which is preliminary data.</text>
</comment>